<accession>A0A6T9Y153</accession>
<organism evidence="2 3">
    <name type="scientific">Alteromonas macleodii</name>
    <name type="common">Pseudoalteromonas macleodii</name>
    <dbReference type="NCBI Taxonomy" id="28108"/>
    <lineage>
        <taxon>Bacteria</taxon>
        <taxon>Pseudomonadati</taxon>
        <taxon>Pseudomonadota</taxon>
        <taxon>Gammaproteobacteria</taxon>
        <taxon>Alteromonadales</taxon>
        <taxon>Alteromonadaceae</taxon>
        <taxon>Alteromonas/Salinimonas group</taxon>
        <taxon>Alteromonas</taxon>
    </lineage>
</organism>
<proteinExistence type="predicted"/>
<dbReference type="InterPro" id="IPR045526">
    <property type="entry name" value="DUF6471"/>
</dbReference>
<dbReference type="AlphaFoldDB" id="A0A6T9Y153"/>
<dbReference type="RefSeq" id="WP_179984073.1">
    <property type="nucleotide sequence ID" value="NZ_LR812090.1"/>
</dbReference>
<evidence type="ECO:0000313" key="3">
    <source>
        <dbReference type="Proteomes" id="UP000509458"/>
    </source>
</evidence>
<dbReference type="EMBL" id="LR812090">
    <property type="protein sequence ID" value="CAB9494772.1"/>
    <property type="molecule type" value="Genomic_DNA"/>
</dbReference>
<protein>
    <recommendedName>
        <fullName evidence="1">DUF6471 domain-containing protein</fullName>
    </recommendedName>
</protein>
<dbReference type="Pfam" id="PF20075">
    <property type="entry name" value="DUF6471"/>
    <property type="match status" value="1"/>
</dbReference>
<evidence type="ECO:0000259" key="1">
    <source>
        <dbReference type="Pfam" id="PF20075"/>
    </source>
</evidence>
<dbReference type="Proteomes" id="UP000509458">
    <property type="component" value="Chromosome"/>
</dbReference>
<gene>
    <name evidence="2" type="ORF">ALFOR1_40142</name>
</gene>
<sequence length="94" mass="10370">MNTGNAQSAKNAWRQTVARVVKSEMSVRGVKYQALSQRLEEVGVDQSADNLRNKVNKGIMGADLLLQILYVLKARPLDAALLEEILTDLSVSKE</sequence>
<reference evidence="2 3" key="1">
    <citation type="submission" date="2020-06" db="EMBL/GenBank/DDBJ databases">
        <authorList>
            <person name="Duchaud E."/>
        </authorList>
    </citation>
    <scope>NUCLEOTIDE SEQUENCE [LARGE SCALE GENOMIC DNA]</scope>
    <source>
        <strain evidence="2">Alteromonas fortis</strain>
    </source>
</reference>
<evidence type="ECO:0000313" key="2">
    <source>
        <dbReference type="EMBL" id="CAB9494772.1"/>
    </source>
</evidence>
<name>A0A6T9Y153_ALTMA</name>
<feature type="domain" description="DUF6471" evidence="1">
    <location>
        <begin position="13"/>
        <end position="76"/>
    </location>
</feature>